<comment type="caution">
    <text evidence="10">The sequence shown here is derived from an EMBL/GenBank/DDBJ whole genome shotgun (WGS) entry which is preliminary data.</text>
</comment>
<evidence type="ECO:0000256" key="6">
    <source>
        <dbReference type="SAM" id="MobiDB-lite"/>
    </source>
</evidence>
<dbReference type="OrthoDB" id="27095at2759"/>
<protein>
    <recommendedName>
        <fullName evidence="9">ER membrane protein complex subunit 7 beta-sandwich domain-containing protein</fullName>
    </recommendedName>
</protein>
<feature type="transmembrane region" description="Helical" evidence="7">
    <location>
        <begin position="146"/>
        <end position="168"/>
    </location>
</feature>
<evidence type="ECO:0000256" key="8">
    <source>
        <dbReference type="SAM" id="SignalP"/>
    </source>
</evidence>
<organism evidence="10 11">
    <name type="scientific">Mycoemilia scoparia</name>
    <dbReference type="NCBI Taxonomy" id="417184"/>
    <lineage>
        <taxon>Eukaryota</taxon>
        <taxon>Fungi</taxon>
        <taxon>Fungi incertae sedis</taxon>
        <taxon>Zoopagomycota</taxon>
        <taxon>Kickxellomycotina</taxon>
        <taxon>Kickxellomycetes</taxon>
        <taxon>Kickxellales</taxon>
        <taxon>Kickxellaceae</taxon>
        <taxon>Mycoemilia</taxon>
    </lineage>
</organism>
<sequence>MIRISFLVLFVALCISARIGYALDGRYTVRGSIVTNQNLEDLSELDSRTKVIVNGGEYVGYIRTDGSFAIHNVPAGESLLEVVSPNFEFPKIRLDITSKDGKAIVAPRFTQQGHEWTPNVPTVDYPLVLSALGKYEFIIPREGFNVIGMLMNPYMMMVGFSLIMIFVLPKLQANMDPEALETSNKQYQNMAQTDISESITNFLMGGKPEQPKPSKKSDSSKRSSKR</sequence>
<keyword evidence="5 7" id="KW-0472">Membrane</keyword>
<feature type="domain" description="ER membrane protein complex subunit 7 beta-sandwich" evidence="9">
    <location>
        <begin position="45"/>
        <end position="157"/>
    </location>
</feature>
<evidence type="ECO:0000256" key="3">
    <source>
        <dbReference type="ARBA" id="ARBA00022729"/>
    </source>
</evidence>
<evidence type="ECO:0000256" key="5">
    <source>
        <dbReference type="ARBA" id="ARBA00023136"/>
    </source>
</evidence>
<reference evidence="10" key="1">
    <citation type="submission" date="2022-07" db="EMBL/GenBank/DDBJ databases">
        <title>Phylogenomic reconstructions and comparative analyses of Kickxellomycotina fungi.</title>
        <authorList>
            <person name="Reynolds N.K."/>
            <person name="Stajich J.E."/>
            <person name="Barry K."/>
            <person name="Grigoriev I.V."/>
            <person name="Crous P."/>
            <person name="Smith M.E."/>
        </authorList>
    </citation>
    <scope>NUCLEOTIDE SEQUENCE</scope>
    <source>
        <strain evidence="10">NBRC 100468</strain>
    </source>
</reference>
<dbReference type="Pfam" id="PF09430">
    <property type="entry name" value="EMC7_beta-sandw"/>
    <property type="match status" value="1"/>
</dbReference>
<dbReference type="PANTHER" id="PTHR13605">
    <property type="entry name" value="ER MEMBRANE PROTEIN COMPLEX SUBUNIT 7"/>
    <property type="match status" value="1"/>
</dbReference>
<evidence type="ECO:0000256" key="7">
    <source>
        <dbReference type="SAM" id="Phobius"/>
    </source>
</evidence>
<feature type="chain" id="PRO_5040834621" description="ER membrane protein complex subunit 7 beta-sandwich domain-containing protein" evidence="8">
    <location>
        <begin position="23"/>
        <end position="226"/>
    </location>
</feature>
<dbReference type="EMBL" id="JANBPU010000004">
    <property type="protein sequence ID" value="KAJ1921593.1"/>
    <property type="molecule type" value="Genomic_DNA"/>
</dbReference>
<evidence type="ECO:0000256" key="2">
    <source>
        <dbReference type="ARBA" id="ARBA00022692"/>
    </source>
</evidence>
<evidence type="ECO:0000313" key="10">
    <source>
        <dbReference type="EMBL" id="KAJ1921593.1"/>
    </source>
</evidence>
<comment type="subcellular location">
    <subcellularLocation>
        <location evidence="1">Membrane</location>
        <topology evidence="1">Single-pass membrane protein</topology>
    </subcellularLocation>
</comment>
<evidence type="ECO:0000259" key="9">
    <source>
        <dbReference type="Pfam" id="PF09430"/>
    </source>
</evidence>
<dbReference type="InterPro" id="IPR019008">
    <property type="entry name" value="Beta_sandwich_EMC7"/>
</dbReference>
<name>A0A9W8DWI3_9FUNG</name>
<gene>
    <name evidence="10" type="ORF">H4219_000631</name>
</gene>
<proteinExistence type="predicted"/>
<dbReference type="PANTHER" id="PTHR13605:SF4">
    <property type="entry name" value="ER MEMBRANE PROTEIN COMPLEX SUBUNIT 7"/>
    <property type="match status" value="1"/>
</dbReference>
<keyword evidence="11" id="KW-1185">Reference proteome</keyword>
<keyword evidence="2 7" id="KW-0812">Transmembrane</keyword>
<keyword evidence="3 8" id="KW-0732">Signal</keyword>
<feature type="compositionally biased region" description="Basic and acidic residues" evidence="6">
    <location>
        <begin position="209"/>
        <end position="226"/>
    </location>
</feature>
<dbReference type="GO" id="GO:0072546">
    <property type="term" value="C:EMC complex"/>
    <property type="evidence" value="ECO:0007669"/>
    <property type="project" value="TreeGrafter"/>
</dbReference>
<keyword evidence="4 7" id="KW-1133">Transmembrane helix</keyword>
<feature type="signal peptide" evidence="8">
    <location>
        <begin position="1"/>
        <end position="22"/>
    </location>
</feature>
<feature type="region of interest" description="Disordered" evidence="6">
    <location>
        <begin position="200"/>
        <end position="226"/>
    </location>
</feature>
<evidence type="ECO:0000313" key="11">
    <source>
        <dbReference type="Proteomes" id="UP001150538"/>
    </source>
</evidence>
<evidence type="ECO:0000256" key="4">
    <source>
        <dbReference type="ARBA" id="ARBA00022989"/>
    </source>
</evidence>
<dbReference type="AlphaFoldDB" id="A0A9W8DWI3"/>
<accession>A0A9W8DWI3</accession>
<dbReference type="Proteomes" id="UP001150538">
    <property type="component" value="Unassembled WGS sequence"/>
</dbReference>
<dbReference type="InterPro" id="IPR039163">
    <property type="entry name" value="EMC7"/>
</dbReference>
<evidence type="ECO:0000256" key="1">
    <source>
        <dbReference type="ARBA" id="ARBA00004167"/>
    </source>
</evidence>